<evidence type="ECO:0000256" key="1">
    <source>
        <dbReference type="ARBA" id="ARBA00035112"/>
    </source>
</evidence>
<name>A0A166NMR7_9HYPO</name>
<dbReference type="EMBL" id="AZGY01000019">
    <property type="protein sequence ID" value="KZZ91060.1"/>
    <property type="molecule type" value="Genomic_DNA"/>
</dbReference>
<keyword evidence="4" id="KW-1185">Reference proteome</keyword>
<keyword evidence="2" id="KW-0472">Membrane</keyword>
<keyword evidence="2" id="KW-0812">Transmembrane</keyword>
<reference evidence="3 4" key="1">
    <citation type="journal article" date="2016" name="Genome Biol. Evol.">
        <title>Divergent and convergent evolution of fungal pathogenicity.</title>
        <authorList>
            <person name="Shang Y."/>
            <person name="Xiao G."/>
            <person name="Zheng P."/>
            <person name="Cen K."/>
            <person name="Zhan S."/>
            <person name="Wang C."/>
        </authorList>
    </citation>
    <scope>NUCLEOTIDE SEQUENCE [LARGE SCALE GENOMIC DNA]</scope>
    <source>
        <strain evidence="3 4">RCEF 2490</strain>
    </source>
</reference>
<dbReference type="Pfam" id="PF11807">
    <property type="entry name" value="UstYa"/>
    <property type="match status" value="1"/>
</dbReference>
<evidence type="ECO:0000313" key="3">
    <source>
        <dbReference type="EMBL" id="KZZ91060.1"/>
    </source>
</evidence>
<organism evidence="3 4">
    <name type="scientific">Moelleriella libera RCEF 2490</name>
    <dbReference type="NCBI Taxonomy" id="1081109"/>
    <lineage>
        <taxon>Eukaryota</taxon>
        <taxon>Fungi</taxon>
        <taxon>Dikarya</taxon>
        <taxon>Ascomycota</taxon>
        <taxon>Pezizomycotina</taxon>
        <taxon>Sordariomycetes</taxon>
        <taxon>Hypocreomycetidae</taxon>
        <taxon>Hypocreales</taxon>
        <taxon>Clavicipitaceae</taxon>
        <taxon>Moelleriella</taxon>
    </lineage>
</organism>
<comment type="caution">
    <text evidence="3">The sequence shown here is derived from an EMBL/GenBank/DDBJ whole genome shotgun (WGS) entry which is preliminary data.</text>
</comment>
<evidence type="ECO:0008006" key="5">
    <source>
        <dbReference type="Google" id="ProtNLM"/>
    </source>
</evidence>
<dbReference type="AlphaFoldDB" id="A0A166NMR7"/>
<accession>A0A166NMR7</accession>
<protein>
    <recommendedName>
        <fullName evidence="5">Tat pathway signal sequence</fullName>
    </recommendedName>
</protein>
<evidence type="ECO:0000313" key="4">
    <source>
        <dbReference type="Proteomes" id="UP000078544"/>
    </source>
</evidence>
<dbReference type="Proteomes" id="UP000078544">
    <property type="component" value="Unassembled WGS sequence"/>
</dbReference>
<gene>
    <name evidence="3" type="ORF">AAL_06801</name>
</gene>
<comment type="similarity">
    <text evidence="1">Belongs to the ustYa family.</text>
</comment>
<evidence type="ECO:0000256" key="2">
    <source>
        <dbReference type="SAM" id="Phobius"/>
    </source>
</evidence>
<dbReference type="STRING" id="1081109.A0A166NMR7"/>
<dbReference type="GO" id="GO:0043386">
    <property type="term" value="P:mycotoxin biosynthetic process"/>
    <property type="evidence" value="ECO:0007669"/>
    <property type="project" value="InterPro"/>
</dbReference>
<dbReference type="PANTHER" id="PTHR33365:SF12">
    <property type="entry name" value="TAT PATHWAY SIGNAL SEQUENCE"/>
    <property type="match status" value="1"/>
</dbReference>
<keyword evidence="2" id="KW-1133">Transmembrane helix</keyword>
<proteinExistence type="inferred from homology"/>
<dbReference type="OrthoDB" id="3687641at2759"/>
<feature type="transmembrane region" description="Helical" evidence="2">
    <location>
        <begin position="48"/>
        <end position="72"/>
    </location>
</feature>
<dbReference type="PANTHER" id="PTHR33365">
    <property type="entry name" value="YALI0B05434P"/>
    <property type="match status" value="1"/>
</dbReference>
<sequence>MPSTGAADKSAMWTKLQRRMTTHGVFDSEYELLGPWTGRNSRGRGDRLLLLVNSGLAVIYVVLAALGAVMYASRQHEQGLIYSPARSAVSYERRAIDLSVASPFHESPSLEADRAWQSLLRYNNAVLGEKDLHILNRTSVPLRDGSGYLGCVDFVHELHCLNYIRQNVSPEYYAVKSSTQEEHLRKFHCLDAVRAILMCHADISVHTYARTNASRAPVMKPRSVHVCRKWEPIIDWTKAHMPSSEHGPILENPDLGLILPQPINKTQSM</sequence>
<dbReference type="InterPro" id="IPR021765">
    <property type="entry name" value="UstYa-like"/>
</dbReference>